<organism evidence="1 2">
    <name type="scientific">Chlorella ohadii</name>
    <dbReference type="NCBI Taxonomy" id="2649997"/>
    <lineage>
        <taxon>Eukaryota</taxon>
        <taxon>Viridiplantae</taxon>
        <taxon>Chlorophyta</taxon>
        <taxon>core chlorophytes</taxon>
        <taxon>Trebouxiophyceae</taxon>
        <taxon>Chlorellales</taxon>
        <taxon>Chlorellaceae</taxon>
        <taxon>Chlorella clade</taxon>
        <taxon>Chlorella</taxon>
    </lineage>
</organism>
<dbReference type="AlphaFoldDB" id="A0AAD5H3G1"/>
<protein>
    <submittedName>
        <fullName evidence="1">Uncharacterized protein</fullName>
    </submittedName>
</protein>
<evidence type="ECO:0000313" key="1">
    <source>
        <dbReference type="EMBL" id="KAI7838775.1"/>
    </source>
</evidence>
<dbReference type="EMBL" id="JADXDR010000118">
    <property type="protein sequence ID" value="KAI7838775.1"/>
    <property type="molecule type" value="Genomic_DNA"/>
</dbReference>
<reference evidence="1" key="1">
    <citation type="submission" date="2020-11" db="EMBL/GenBank/DDBJ databases">
        <title>Chlorella ohadii genome sequencing and assembly.</title>
        <authorList>
            <person name="Murik O."/>
            <person name="Treves H."/>
            <person name="Kedem I."/>
            <person name="Shotland Y."/>
            <person name="Kaplan A."/>
        </authorList>
    </citation>
    <scope>NUCLEOTIDE SEQUENCE</scope>
    <source>
        <strain evidence="1">1</strain>
    </source>
</reference>
<sequence>MGVAAADLIMPGPRSRRRLSTDISTVYYAMKFEISDDAVLKLVGVGSAVHSVHWLADGKGAHKFHFAESVPYDDTTARQYGWALAGLAAMPLAISAAEGGKDAKKNALKASGATWLAGSALLAYNGHEHKGGQEENLMYAAAVGHAALGALCLWRGLAEDEKWEKTLFEDKDKD</sequence>
<gene>
    <name evidence="1" type="ORF">COHA_007391</name>
</gene>
<keyword evidence="2" id="KW-1185">Reference proteome</keyword>
<name>A0AAD5H3G1_9CHLO</name>
<dbReference type="Proteomes" id="UP001205105">
    <property type="component" value="Unassembled WGS sequence"/>
</dbReference>
<comment type="caution">
    <text evidence="1">The sequence shown here is derived from an EMBL/GenBank/DDBJ whole genome shotgun (WGS) entry which is preliminary data.</text>
</comment>
<accession>A0AAD5H3G1</accession>
<evidence type="ECO:0000313" key="2">
    <source>
        <dbReference type="Proteomes" id="UP001205105"/>
    </source>
</evidence>
<proteinExistence type="predicted"/>